<evidence type="ECO:0000313" key="2">
    <source>
        <dbReference type="Proteomes" id="UP000619479"/>
    </source>
</evidence>
<sequence length="124" mass="13096">MGEFVEIRTSPAEIINIARSLRDKGEALEQAAKRHDTDIAAREKRGDVFPADDEFSNQFEPQYHGATTDVTGAGSTANLALRAAAVFCGTQLKTIGDYVATAMASYDATDQQGGTDIAKAGQAG</sequence>
<gene>
    <name evidence="1" type="ORF">Acy02nite_10280</name>
</gene>
<organism evidence="1 2">
    <name type="scientific">Actinoplanes cyaneus</name>
    <dbReference type="NCBI Taxonomy" id="52696"/>
    <lineage>
        <taxon>Bacteria</taxon>
        <taxon>Bacillati</taxon>
        <taxon>Actinomycetota</taxon>
        <taxon>Actinomycetes</taxon>
        <taxon>Micromonosporales</taxon>
        <taxon>Micromonosporaceae</taxon>
        <taxon>Actinoplanes</taxon>
    </lineage>
</organism>
<reference evidence="1" key="1">
    <citation type="submission" date="2021-01" db="EMBL/GenBank/DDBJ databases">
        <title>Whole genome shotgun sequence of Actinoplanes cyaneus NBRC 14990.</title>
        <authorList>
            <person name="Komaki H."/>
            <person name="Tamura T."/>
        </authorList>
    </citation>
    <scope>NUCLEOTIDE SEQUENCE</scope>
    <source>
        <strain evidence="1">NBRC 14990</strain>
    </source>
</reference>
<dbReference type="RefSeq" id="WP_203738607.1">
    <property type="nucleotide sequence ID" value="NZ_BAAAUC010000013.1"/>
</dbReference>
<keyword evidence="2" id="KW-1185">Reference proteome</keyword>
<name>A0A919ID00_9ACTN</name>
<accession>A0A919ID00</accession>
<dbReference type="Proteomes" id="UP000619479">
    <property type="component" value="Unassembled WGS sequence"/>
</dbReference>
<dbReference type="EMBL" id="BOMH01000007">
    <property type="protein sequence ID" value="GID63147.1"/>
    <property type="molecule type" value="Genomic_DNA"/>
</dbReference>
<protein>
    <submittedName>
        <fullName evidence="1">Uncharacterized protein</fullName>
    </submittedName>
</protein>
<dbReference type="AlphaFoldDB" id="A0A919ID00"/>
<evidence type="ECO:0000313" key="1">
    <source>
        <dbReference type="EMBL" id="GID63147.1"/>
    </source>
</evidence>
<proteinExistence type="predicted"/>
<comment type="caution">
    <text evidence="1">The sequence shown here is derived from an EMBL/GenBank/DDBJ whole genome shotgun (WGS) entry which is preliminary data.</text>
</comment>